<sequence>MSDNLDGLINKLDTLANNAKELDGTHKIPATELFGKAFLSQHTNNHFASFDEFVSAGNFSEALFEDIPQKDLDHWVSQATDFNSWDEMLSAAGEEYVVRKLGF</sequence>
<name>A0AAE7BQE3_9LACO</name>
<gene>
    <name evidence="1" type="ORF">FEE40_08355</name>
</gene>
<dbReference type="EMBL" id="CP040852">
    <property type="protein sequence ID" value="QIA90155.1"/>
    <property type="molecule type" value="Genomic_DNA"/>
</dbReference>
<dbReference type="AlphaFoldDB" id="A0AAE7BQE3"/>
<reference evidence="1 2" key="1">
    <citation type="journal article" date="2019" name="Nat. Med.">
        <title>Preventing dysbiosis of the neonatal mouse intestinal microbiome protects against late-onset sepsis.</title>
        <authorList>
            <person name="Singer J.R."/>
            <person name="Blosser E.G."/>
            <person name="Zindl C.L."/>
            <person name="Silberger D.J."/>
            <person name="Conlan S."/>
            <person name="Laufer V.A."/>
            <person name="DiToro D."/>
            <person name="Deming C."/>
            <person name="Kumar R."/>
            <person name="Morrow C.D."/>
            <person name="Segre J.A."/>
            <person name="Gray M.J."/>
            <person name="Randolph D.A."/>
            <person name="Weaver C.T."/>
        </authorList>
    </citation>
    <scope>NUCLEOTIDE SEQUENCE [LARGE SCALE GENOMIC DNA]</scope>
    <source>
        <strain evidence="1 2">V10</strain>
    </source>
</reference>
<dbReference type="RefSeq" id="WP_135998042.1">
    <property type="nucleotide sequence ID" value="NZ_CP040852.1"/>
</dbReference>
<accession>A0AAE7BQE3</accession>
<organism evidence="1 2">
    <name type="scientific">Ligilactobacillus murinus</name>
    <dbReference type="NCBI Taxonomy" id="1622"/>
    <lineage>
        <taxon>Bacteria</taxon>
        <taxon>Bacillati</taxon>
        <taxon>Bacillota</taxon>
        <taxon>Bacilli</taxon>
        <taxon>Lactobacillales</taxon>
        <taxon>Lactobacillaceae</taxon>
        <taxon>Ligilactobacillus</taxon>
    </lineage>
</organism>
<evidence type="ECO:0000313" key="1">
    <source>
        <dbReference type="EMBL" id="QIA90155.1"/>
    </source>
</evidence>
<evidence type="ECO:0000313" key="2">
    <source>
        <dbReference type="Proteomes" id="UP000463931"/>
    </source>
</evidence>
<dbReference type="Proteomes" id="UP000463931">
    <property type="component" value="Chromosome"/>
</dbReference>
<proteinExistence type="predicted"/>
<protein>
    <submittedName>
        <fullName evidence="1">Uncharacterized protein</fullName>
    </submittedName>
</protein>